<protein>
    <recommendedName>
        <fullName evidence="6">Pentatricopeptide repeat-containing protein</fullName>
    </recommendedName>
</protein>
<keyword evidence="5" id="KW-1185">Reference proteome</keyword>
<feature type="region of interest" description="Disordered" evidence="3">
    <location>
        <begin position="62"/>
        <end position="117"/>
    </location>
</feature>
<dbReference type="InterPro" id="IPR002885">
    <property type="entry name" value="PPR_rpt"/>
</dbReference>
<dbReference type="Pfam" id="PF12854">
    <property type="entry name" value="PPR_1"/>
    <property type="match status" value="1"/>
</dbReference>
<dbReference type="Gene3D" id="1.25.40.10">
    <property type="entry name" value="Tetratricopeptide repeat domain"/>
    <property type="match status" value="1"/>
</dbReference>
<dbReference type="Proteomes" id="UP000631114">
    <property type="component" value="Unassembled WGS sequence"/>
</dbReference>
<name>A0A835I8W0_9MAGN</name>
<proteinExistence type="predicted"/>
<feature type="compositionally biased region" description="Acidic residues" evidence="3">
    <location>
        <begin position="66"/>
        <end position="87"/>
    </location>
</feature>
<accession>A0A835I8W0</accession>
<reference evidence="4 5" key="1">
    <citation type="submission" date="2020-10" db="EMBL/GenBank/DDBJ databases">
        <title>The Coptis chinensis genome and diversification of protoberbering-type alkaloids.</title>
        <authorList>
            <person name="Wang B."/>
            <person name="Shu S."/>
            <person name="Song C."/>
            <person name="Liu Y."/>
        </authorList>
    </citation>
    <scope>NUCLEOTIDE SEQUENCE [LARGE SCALE GENOMIC DNA]</scope>
    <source>
        <strain evidence="4">HL-2020</strain>
        <tissue evidence="4">Leaf</tissue>
    </source>
</reference>
<dbReference type="InterPro" id="IPR011990">
    <property type="entry name" value="TPR-like_helical_dom_sf"/>
</dbReference>
<evidence type="ECO:0000313" key="5">
    <source>
        <dbReference type="Proteomes" id="UP000631114"/>
    </source>
</evidence>
<evidence type="ECO:0000313" key="4">
    <source>
        <dbReference type="EMBL" id="KAF9612734.1"/>
    </source>
</evidence>
<dbReference type="AlphaFoldDB" id="A0A835I8W0"/>
<evidence type="ECO:0000256" key="3">
    <source>
        <dbReference type="SAM" id="MobiDB-lite"/>
    </source>
</evidence>
<organism evidence="4 5">
    <name type="scientific">Coptis chinensis</name>
    <dbReference type="NCBI Taxonomy" id="261450"/>
    <lineage>
        <taxon>Eukaryota</taxon>
        <taxon>Viridiplantae</taxon>
        <taxon>Streptophyta</taxon>
        <taxon>Embryophyta</taxon>
        <taxon>Tracheophyta</taxon>
        <taxon>Spermatophyta</taxon>
        <taxon>Magnoliopsida</taxon>
        <taxon>Ranunculales</taxon>
        <taxon>Ranunculaceae</taxon>
        <taxon>Coptidoideae</taxon>
        <taxon>Coptis</taxon>
    </lineage>
</organism>
<sequence>MDSGGVCTVRKTGKSNILEWASVFVQDDDDRFVRPRIYVKEVFGHRGGIIRKPSMNFYMVERSREEGEDDEEEEALEEGEEDEEEVGEDHAQETEVWEENSNEEAGEEDEIEGEGGQDEPLDALISFLGALYLECVMQMLEEEGMEGETLQNTALFLVSLLIVSLSKCWKSLTLQRRCYLKAFDELPEPNVVAWNAIVTACFRCGDVKGAEVLFSEMPL</sequence>
<evidence type="ECO:0008006" key="6">
    <source>
        <dbReference type="Google" id="ProtNLM"/>
    </source>
</evidence>
<evidence type="ECO:0000256" key="2">
    <source>
        <dbReference type="PROSITE-ProRule" id="PRU00708"/>
    </source>
</evidence>
<keyword evidence="1" id="KW-0677">Repeat</keyword>
<dbReference type="NCBIfam" id="TIGR00756">
    <property type="entry name" value="PPR"/>
    <property type="match status" value="1"/>
</dbReference>
<feature type="repeat" description="PPR" evidence="2">
    <location>
        <begin position="190"/>
        <end position="219"/>
    </location>
</feature>
<feature type="compositionally biased region" description="Acidic residues" evidence="3">
    <location>
        <begin position="95"/>
        <end position="117"/>
    </location>
</feature>
<gene>
    <name evidence="4" type="ORF">IFM89_003276</name>
</gene>
<evidence type="ECO:0000256" key="1">
    <source>
        <dbReference type="ARBA" id="ARBA00022737"/>
    </source>
</evidence>
<comment type="caution">
    <text evidence="4">The sequence shown here is derived from an EMBL/GenBank/DDBJ whole genome shotgun (WGS) entry which is preliminary data.</text>
</comment>
<dbReference type="PROSITE" id="PS51375">
    <property type="entry name" value="PPR"/>
    <property type="match status" value="1"/>
</dbReference>
<dbReference type="EMBL" id="JADFTS010000003">
    <property type="protein sequence ID" value="KAF9612734.1"/>
    <property type="molecule type" value="Genomic_DNA"/>
</dbReference>